<feature type="domain" description="Phospholipase A2-like central" evidence="6">
    <location>
        <begin position="325"/>
        <end position="450"/>
    </location>
</feature>
<evidence type="ECO:0000259" key="6">
    <source>
        <dbReference type="SMART" id="SM00085"/>
    </source>
</evidence>
<evidence type="ECO:0000313" key="8">
    <source>
        <dbReference type="Proteomes" id="UP001158576"/>
    </source>
</evidence>
<dbReference type="Pfam" id="PF00068">
    <property type="entry name" value="Phospholip_A2_1"/>
    <property type="match status" value="1"/>
</dbReference>
<dbReference type="Gene3D" id="3.40.50.1110">
    <property type="entry name" value="SGNH hydrolase"/>
    <property type="match status" value="1"/>
</dbReference>
<dbReference type="CDD" id="cd00618">
    <property type="entry name" value="PLA2_like"/>
    <property type="match status" value="1"/>
</dbReference>
<organism evidence="7 8">
    <name type="scientific">Oikopleura dioica</name>
    <name type="common">Tunicate</name>
    <dbReference type="NCBI Taxonomy" id="34765"/>
    <lineage>
        <taxon>Eukaryota</taxon>
        <taxon>Metazoa</taxon>
        <taxon>Chordata</taxon>
        <taxon>Tunicata</taxon>
        <taxon>Appendicularia</taxon>
        <taxon>Copelata</taxon>
        <taxon>Oikopleuridae</taxon>
        <taxon>Oikopleura</taxon>
    </lineage>
</organism>
<gene>
    <name evidence="7" type="ORF">OKIOD_LOCUS16567</name>
</gene>
<dbReference type="PANTHER" id="PTHR11716">
    <property type="entry name" value="PHOSPHOLIPASE A2 FAMILY MEMBER"/>
    <property type="match status" value="1"/>
</dbReference>
<dbReference type="InterPro" id="IPR036444">
    <property type="entry name" value="PLipase_A2_dom_sf"/>
</dbReference>
<feature type="compositionally biased region" description="Basic and acidic residues" evidence="5">
    <location>
        <begin position="287"/>
        <end position="297"/>
    </location>
</feature>
<dbReference type="SUPFAM" id="SSF48619">
    <property type="entry name" value="Phospholipase A2, PLA2"/>
    <property type="match status" value="1"/>
</dbReference>
<keyword evidence="3" id="KW-1015">Disulfide bond</keyword>
<feature type="compositionally biased region" description="Polar residues" evidence="5">
    <location>
        <begin position="312"/>
        <end position="323"/>
    </location>
</feature>
<evidence type="ECO:0000256" key="1">
    <source>
        <dbReference type="ARBA" id="ARBA00004613"/>
    </source>
</evidence>
<evidence type="ECO:0000256" key="5">
    <source>
        <dbReference type="SAM" id="MobiDB-lite"/>
    </source>
</evidence>
<reference evidence="7 8" key="1">
    <citation type="submission" date="2021-04" db="EMBL/GenBank/DDBJ databases">
        <authorList>
            <person name="Bliznina A."/>
        </authorList>
    </citation>
    <scope>NUCLEOTIDE SEQUENCE [LARGE SCALE GENOMIC DNA]</scope>
</reference>
<evidence type="ECO:0000256" key="3">
    <source>
        <dbReference type="ARBA" id="ARBA00023157"/>
    </source>
</evidence>
<sequence>MAKLEWKGTPRLEKKEDIEVLLIGDSIIQRINCEQFKNTTWFYSYPGLDMEKIRHELENKVILPPPSKIGVVYVNVGTDEITYLQKTNQEPTSKIFSPNLIGVISVVRKLYRGSIVLCGSILPRLDDWNPRLREINLLTKEFVANANSNQLQFVDMWLMFEDKVDLYRQKTDYTRNDCRREDTRSSKVHLNEKGALLFQRELKRHIETAVDLKFMQKDKFPVPMTPEEWMRFRKMTRSSNIEPLFKITNYPEGANRDDQLIPYNGPQLSTQIDESEKDSTSETLYCHGKEKFKERKSAKSKKLKHRKRTSSESTGDAQTTRSTRSLRQLKDLISRGTILNLNNLVNYGCWCGERAMKSGDPKDPIDKACHLHYRCTQCLSLDYGNCDPNREFYKGPEMVATSPTQYRCRPNSSRCKEDLCECDVAFANALSLAQESFNASMINLRPSECRAPQMGIGKRSNPFGDFNGHASMLINTSAFQCCGEYPMRFPYMKTSTVACCGPKTYNPKVLDCCESNIIRAVGSCF</sequence>
<dbReference type="SUPFAM" id="SSF52266">
    <property type="entry name" value="SGNH hydrolase"/>
    <property type="match status" value="1"/>
</dbReference>
<dbReference type="SMART" id="SM00085">
    <property type="entry name" value="PA2c"/>
    <property type="match status" value="1"/>
</dbReference>
<dbReference type="EMBL" id="OU015567">
    <property type="protein sequence ID" value="CAG5113712.1"/>
    <property type="molecule type" value="Genomic_DNA"/>
</dbReference>
<proteinExistence type="inferred from homology"/>
<dbReference type="InterPro" id="IPR001211">
    <property type="entry name" value="PLA2"/>
</dbReference>
<keyword evidence="8" id="KW-1185">Reference proteome</keyword>
<dbReference type="PANTHER" id="PTHR11716:SF51">
    <property type="entry name" value="PHOSPHOLIPASE A2"/>
    <property type="match status" value="1"/>
</dbReference>
<feature type="region of interest" description="Disordered" evidence="5">
    <location>
        <begin position="255"/>
        <end position="323"/>
    </location>
</feature>
<feature type="compositionally biased region" description="Basic residues" evidence="5">
    <location>
        <begin position="298"/>
        <end position="308"/>
    </location>
</feature>
<dbReference type="Proteomes" id="UP001158576">
    <property type="component" value="Chromosome 2"/>
</dbReference>
<dbReference type="InterPro" id="IPR036514">
    <property type="entry name" value="SGNH_hydro_sf"/>
</dbReference>
<accession>A0ABN7TBY2</accession>
<dbReference type="Gene3D" id="1.20.90.10">
    <property type="entry name" value="Phospholipase A2 domain"/>
    <property type="match status" value="1"/>
</dbReference>
<evidence type="ECO:0000256" key="2">
    <source>
        <dbReference type="ARBA" id="ARBA00022525"/>
    </source>
</evidence>
<evidence type="ECO:0000256" key="4">
    <source>
        <dbReference type="RuleBase" id="RU003654"/>
    </source>
</evidence>
<dbReference type="InterPro" id="IPR016090">
    <property type="entry name" value="PLA2-like_dom"/>
</dbReference>
<name>A0ABN7TBY2_OIKDI</name>
<evidence type="ECO:0000313" key="7">
    <source>
        <dbReference type="EMBL" id="CAG5113712.1"/>
    </source>
</evidence>
<keyword evidence="2" id="KW-0964">Secreted</keyword>
<comment type="similarity">
    <text evidence="4">Belongs to the phospholipase A2 family.</text>
</comment>
<protein>
    <submittedName>
        <fullName evidence="7">Oidioi.mRNA.OKI2018_I69.chr2.g7802.t1.cds</fullName>
    </submittedName>
</protein>
<comment type="subcellular location">
    <subcellularLocation>
        <location evidence="1">Secreted</location>
    </subcellularLocation>
</comment>